<protein>
    <submittedName>
        <fullName evidence="2">Uncharacterized protein</fullName>
    </submittedName>
</protein>
<keyword evidence="3" id="KW-1185">Reference proteome</keyword>
<evidence type="ECO:0000313" key="2">
    <source>
        <dbReference type="EMBL" id="MCI78645.1"/>
    </source>
</evidence>
<organism evidence="2 3">
    <name type="scientific">Trifolium medium</name>
    <dbReference type="NCBI Taxonomy" id="97028"/>
    <lineage>
        <taxon>Eukaryota</taxon>
        <taxon>Viridiplantae</taxon>
        <taxon>Streptophyta</taxon>
        <taxon>Embryophyta</taxon>
        <taxon>Tracheophyta</taxon>
        <taxon>Spermatophyta</taxon>
        <taxon>Magnoliopsida</taxon>
        <taxon>eudicotyledons</taxon>
        <taxon>Gunneridae</taxon>
        <taxon>Pentapetalae</taxon>
        <taxon>rosids</taxon>
        <taxon>fabids</taxon>
        <taxon>Fabales</taxon>
        <taxon>Fabaceae</taxon>
        <taxon>Papilionoideae</taxon>
        <taxon>50 kb inversion clade</taxon>
        <taxon>NPAAA clade</taxon>
        <taxon>Hologalegina</taxon>
        <taxon>IRL clade</taxon>
        <taxon>Trifolieae</taxon>
        <taxon>Trifolium</taxon>
    </lineage>
</organism>
<feature type="non-terminal residue" evidence="2">
    <location>
        <position position="1"/>
    </location>
</feature>
<accession>A0A392UV85</accession>
<evidence type="ECO:0000313" key="3">
    <source>
        <dbReference type="Proteomes" id="UP000265520"/>
    </source>
</evidence>
<feature type="region of interest" description="Disordered" evidence="1">
    <location>
        <begin position="1"/>
        <end position="22"/>
    </location>
</feature>
<sequence length="65" mass="7293">EEEGDDFQGKSDEVLLDKPDDNPSVEVVSVEEVEWILSPVCDRVEAQSTLILGPQGESEYRDLRT</sequence>
<feature type="non-terminal residue" evidence="2">
    <location>
        <position position="65"/>
    </location>
</feature>
<reference evidence="2 3" key="1">
    <citation type="journal article" date="2018" name="Front. Plant Sci.">
        <title>Red Clover (Trifolium pratense) and Zigzag Clover (T. medium) - A Picture of Genomic Similarities and Differences.</title>
        <authorList>
            <person name="Dluhosova J."/>
            <person name="Istvanek J."/>
            <person name="Nedelnik J."/>
            <person name="Repkova J."/>
        </authorList>
    </citation>
    <scope>NUCLEOTIDE SEQUENCE [LARGE SCALE GENOMIC DNA]</scope>
    <source>
        <strain evidence="3">cv. 10/8</strain>
        <tissue evidence="2">Leaf</tissue>
    </source>
</reference>
<dbReference type="EMBL" id="LXQA010955582">
    <property type="protein sequence ID" value="MCI78645.1"/>
    <property type="molecule type" value="Genomic_DNA"/>
</dbReference>
<name>A0A392UV85_9FABA</name>
<comment type="caution">
    <text evidence="2">The sequence shown here is derived from an EMBL/GenBank/DDBJ whole genome shotgun (WGS) entry which is preliminary data.</text>
</comment>
<evidence type="ECO:0000256" key="1">
    <source>
        <dbReference type="SAM" id="MobiDB-lite"/>
    </source>
</evidence>
<feature type="compositionally biased region" description="Basic and acidic residues" evidence="1">
    <location>
        <begin position="7"/>
        <end position="21"/>
    </location>
</feature>
<dbReference type="AlphaFoldDB" id="A0A392UV85"/>
<proteinExistence type="predicted"/>
<dbReference type="Proteomes" id="UP000265520">
    <property type="component" value="Unassembled WGS sequence"/>
</dbReference>
<gene>
    <name evidence="2" type="ORF">A2U01_0099916</name>
</gene>